<proteinExistence type="predicted"/>
<dbReference type="RefSeq" id="WP_189495882.1">
    <property type="nucleotide sequence ID" value="NZ_BMZH01000003.1"/>
</dbReference>
<organism evidence="2 3">
    <name type="scientific">Algimonas arctica</name>
    <dbReference type="NCBI Taxonomy" id="1479486"/>
    <lineage>
        <taxon>Bacteria</taxon>
        <taxon>Pseudomonadati</taxon>
        <taxon>Pseudomonadota</taxon>
        <taxon>Alphaproteobacteria</taxon>
        <taxon>Maricaulales</taxon>
        <taxon>Robiginitomaculaceae</taxon>
        <taxon>Algimonas</taxon>
    </lineage>
</organism>
<dbReference type="EMBL" id="BMZH01000003">
    <property type="protein sequence ID" value="GHA88241.1"/>
    <property type="molecule type" value="Genomic_DNA"/>
</dbReference>
<sequence>MTTKQTLKADARRSAQTAPKADPETAAQALDEAKSVREPQRPAQKLSATPLKGQGGKNRHHPKNQIISEFDGPSEA</sequence>
<gene>
    <name evidence="2" type="ORF">GCM10009069_08990</name>
</gene>
<dbReference type="Proteomes" id="UP000634004">
    <property type="component" value="Unassembled WGS sequence"/>
</dbReference>
<reference evidence="2" key="2">
    <citation type="submission" date="2020-09" db="EMBL/GenBank/DDBJ databases">
        <authorList>
            <person name="Sun Q."/>
            <person name="Kim S."/>
        </authorList>
    </citation>
    <scope>NUCLEOTIDE SEQUENCE</scope>
    <source>
        <strain evidence="2">KCTC 32513</strain>
    </source>
</reference>
<feature type="region of interest" description="Disordered" evidence="1">
    <location>
        <begin position="1"/>
        <end position="76"/>
    </location>
</feature>
<reference evidence="2" key="1">
    <citation type="journal article" date="2014" name="Int. J. Syst. Evol. Microbiol.">
        <title>Complete genome sequence of Corynebacterium casei LMG S-19264T (=DSM 44701T), isolated from a smear-ripened cheese.</title>
        <authorList>
            <consortium name="US DOE Joint Genome Institute (JGI-PGF)"/>
            <person name="Walter F."/>
            <person name="Albersmeier A."/>
            <person name="Kalinowski J."/>
            <person name="Ruckert C."/>
        </authorList>
    </citation>
    <scope>NUCLEOTIDE SEQUENCE</scope>
    <source>
        <strain evidence="2">KCTC 32513</strain>
    </source>
</reference>
<evidence type="ECO:0000256" key="1">
    <source>
        <dbReference type="SAM" id="MobiDB-lite"/>
    </source>
</evidence>
<evidence type="ECO:0000313" key="3">
    <source>
        <dbReference type="Proteomes" id="UP000634004"/>
    </source>
</evidence>
<protein>
    <submittedName>
        <fullName evidence="2">Uncharacterized protein</fullName>
    </submittedName>
</protein>
<accession>A0A8J3G1H0</accession>
<feature type="compositionally biased region" description="Basic and acidic residues" evidence="1">
    <location>
        <begin position="31"/>
        <end position="40"/>
    </location>
</feature>
<name>A0A8J3G1H0_9PROT</name>
<dbReference type="AlphaFoldDB" id="A0A8J3G1H0"/>
<comment type="caution">
    <text evidence="2">The sequence shown here is derived from an EMBL/GenBank/DDBJ whole genome shotgun (WGS) entry which is preliminary data.</text>
</comment>
<keyword evidence="3" id="KW-1185">Reference proteome</keyword>
<evidence type="ECO:0000313" key="2">
    <source>
        <dbReference type="EMBL" id="GHA88241.1"/>
    </source>
</evidence>